<reference evidence="1" key="1">
    <citation type="submission" date="2015-01" db="EMBL/GenBank/DDBJ databases">
        <title>Transcriptome Assembly of Fopius arisanus.</title>
        <authorList>
            <person name="Geib S."/>
        </authorList>
    </citation>
    <scope>NUCLEOTIDE SEQUENCE</scope>
</reference>
<feature type="non-terminal residue" evidence="1">
    <location>
        <position position="1"/>
    </location>
</feature>
<organism evidence="1">
    <name type="scientific">Fopius arisanus</name>
    <dbReference type="NCBI Taxonomy" id="64838"/>
    <lineage>
        <taxon>Eukaryota</taxon>
        <taxon>Metazoa</taxon>
        <taxon>Ecdysozoa</taxon>
        <taxon>Arthropoda</taxon>
        <taxon>Hexapoda</taxon>
        <taxon>Insecta</taxon>
        <taxon>Pterygota</taxon>
        <taxon>Neoptera</taxon>
        <taxon>Endopterygota</taxon>
        <taxon>Hymenoptera</taxon>
        <taxon>Apocrita</taxon>
        <taxon>Ichneumonoidea</taxon>
        <taxon>Braconidae</taxon>
        <taxon>Opiinae</taxon>
        <taxon>Fopius</taxon>
    </lineage>
</organism>
<sequence length="147" mass="16457">IVRRKWQKTGNAIRALGRMAILSAKSRKNISTETVPEEIDIFYPPSEDSLEISELNISPTEHSLIFTSNYPKNDLSPEIISDEDIEERITDNSIDGTPTIMEIEGEMPQLVQSPFTICDESVLLNKDSTESQCETNNLQLDKADEGA</sequence>
<dbReference type="EMBL" id="GBYB01007054">
    <property type="protein sequence ID" value="JAG76821.1"/>
    <property type="molecule type" value="Transcribed_RNA"/>
</dbReference>
<feature type="non-terminal residue" evidence="1">
    <location>
        <position position="147"/>
    </location>
</feature>
<name>A0A0C9QTK9_9HYME</name>
<proteinExistence type="predicted"/>
<evidence type="ECO:0000313" key="1">
    <source>
        <dbReference type="EMBL" id="JAG76821.1"/>
    </source>
</evidence>
<accession>A0A0C9QTK9</accession>
<dbReference type="AlphaFoldDB" id="A0A0C9QTK9"/>
<gene>
    <name evidence="1" type="primary">MYLK_4</name>
    <name evidence="1" type="ORF">g.12267</name>
</gene>
<protein>
    <submittedName>
        <fullName evidence="1">MYLK_4 protein</fullName>
    </submittedName>
</protein>